<dbReference type="SMART" id="SM00612">
    <property type="entry name" value="Kelch"/>
    <property type="match status" value="2"/>
</dbReference>
<dbReference type="EMBL" id="BMAO01002823">
    <property type="protein sequence ID" value="GFQ83584.1"/>
    <property type="molecule type" value="Genomic_DNA"/>
</dbReference>
<reference evidence="2" key="1">
    <citation type="submission" date="2020-07" db="EMBL/GenBank/DDBJ databases">
        <title>Multicomponent nature underlies the extraordinary mechanical properties of spider dragline silk.</title>
        <authorList>
            <person name="Kono N."/>
            <person name="Nakamura H."/>
            <person name="Mori M."/>
            <person name="Yoshida Y."/>
            <person name="Ohtoshi R."/>
            <person name="Malay A.D."/>
            <person name="Moran D.A.P."/>
            <person name="Tomita M."/>
            <person name="Numata K."/>
            <person name="Arakawa K."/>
        </authorList>
    </citation>
    <scope>NUCLEOTIDE SEQUENCE</scope>
</reference>
<evidence type="ECO:0000256" key="1">
    <source>
        <dbReference type="ARBA" id="ARBA00022441"/>
    </source>
</evidence>
<evidence type="ECO:0000313" key="3">
    <source>
        <dbReference type="Proteomes" id="UP000887116"/>
    </source>
</evidence>
<name>A0A8X6KSM2_TRICU</name>
<sequence>MGAQLSMYWTLCIQRGGPQRVNHAAVAIGSKIYTFSGYCSDHDMPQFTDVYCFDTIFLKWSKINYETTPESPKACYGHSVVAYKHLVYLWGGQNITTASNILYCFNTKTLSWSIPVTSGQPPKPADGHSACVIGDYMYIFGGFEDDIKSFSNKTYRINLTTFQWQTVHTTGCPPSKRDFHTASVIDNRMYIFGGRGIEESDVEYYHNEIMYLDTNSMKWSVPRKHARAPCGRRSHTAVVYKGEIYIIGGFDGINLKHLNDTFKYNPVSDAWTEMKVQGKPPCPRRRHCSVVVEDILYLFGGSSPKNDADNRSFFSEGFIYLREHSDLFLLDFFPTLKKLATINILENNIDTNCLPSALQDEIKWIKSQPGYTYKRRGYSAFGLNLHS</sequence>
<dbReference type="InterPro" id="IPR052637">
    <property type="entry name" value="KLHDC3-like"/>
</dbReference>
<dbReference type="InterPro" id="IPR006652">
    <property type="entry name" value="Kelch_1"/>
</dbReference>
<protein>
    <submittedName>
        <fullName evidence="2">Kelch domain-containing protein 3</fullName>
    </submittedName>
</protein>
<dbReference type="Pfam" id="PF01344">
    <property type="entry name" value="Kelch_1"/>
    <property type="match status" value="1"/>
</dbReference>
<dbReference type="GO" id="GO:0005737">
    <property type="term" value="C:cytoplasm"/>
    <property type="evidence" value="ECO:0007669"/>
    <property type="project" value="TreeGrafter"/>
</dbReference>
<dbReference type="Pfam" id="PF24681">
    <property type="entry name" value="Kelch_KLHDC2_KLHL20_DRC7"/>
    <property type="match status" value="1"/>
</dbReference>
<accession>A0A8X6KSM2</accession>
<keyword evidence="1" id="KW-0880">Kelch repeat</keyword>
<comment type="caution">
    <text evidence="2">The sequence shown here is derived from an EMBL/GenBank/DDBJ whole genome shotgun (WGS) entry which is preliminary data.</text>
</comment>
<dbReference type="AlphaFoldDB" id="A0A8X6KSM2"/>
<dbReference type="OrthoDB" id="432528at2759"/>
<dbReference type="Proteomes" id="UP000887116">
    <property type="component" value="Unassembled WGS sequence"/>
</dbReference>
<organism evidence="2 3">
    <name type="scientific">Trichonephila clavata</name>
    <name type="common">Joro spider</name>
    <name type="synonym">Nephila clavata</name>
    <dbReference type="NCBI Taxonomy" id="2740835"/>
    <lineage>
        <taxon>Eukaryota</taxon>
        <taxon>Metazoa</taxon>
        <taxon>Ecdysozoa</taxon>
        <taxon>Arthropoda</taxon>
        <taxon>Chelicerata</taxon>
        <taxon>Arachnida</taxon>
        <taxon>Araneae</taxon>
        <taxon>Araneomorphae</taxon>
        <taxon>Entelegynae</taxon>
        <taxon>Araneoidea</taxon>
        <taxon>Nephilidae</taxon>
        <taxon>Trichonephila</taxon>
    </lineage>
</organism>
<dbReference type="GO" id="GO:0003682">
    <property type="term" value="F:chromatin binding"/>
    <property type="evidence" value="ECO:0007669"/>
    <property type="project" value="InterPro"/>
</dbReference>
<dbReference type="SUPFAM" id="SSF117281">
    <property type="entry name" value="Kelch motif"/>
    <property type="match status" value="2"/>
</dbReference>
<dbReference type="PANTHER" id="PTHR46461:SF1">
    <property type="entry name" value="KELCH DOMAIN-CONTAINING PROTEIN 3"/>
    <property type="match status" value="1"/>
</dbReference>
<evidence type="ECO:0000313" key="2">
    <source>
        <dbReference type="EMBL" id="GFQ83584.1"/>
    </source>
</evidence>
<keyword evidence="3" id="KW-1185">Reference proteome</keyword>
<dbReference type="PANTHER" id="PTHR46461">
    <property type="entry name" value="KELCH DOMAIN-CONTAINING PROTEIN 3"/>
    <property type="match status" value="1"/>
</dbReference>
<gene>
    <name evidence="2" type="primary">KLHDC3</name>
    <name evidence="2" type="ORF">TNCT_381071</name>
</gene>
<proteinExistence type="predicted"/>
<dbReference type="InterPro" id="IPR015915">
    <property type="entry name" value="Kelch-typ_b-propeller"/>
</dbReference>
<dbReference type="Gene3D" id="2.120.10.80">
    <property type="entry name" value="Kelch-type beta propeller"/>
    <property type="match status" value="2"/>
</dbReference>